<keyword evidence="1" id="KW-0175">Coiled coil</keyword>
<evidence type="ECO:0000256" key="2">
    <source>
        <dbReference type="SAM" id="MobiDB-lite"/>
    </source>
</evidence>
<keyword evidence="4" id="KW-1185">Reference proteome</keyword>
<feature type="compositionally biased region" description="Basic and acidic residues" evidence="2">
    <location>
        <begin position="473"/>
        <end position="490"/>
    </location>
</feature>
<evidence type="ECO:0000313" key="3">
    <source>
        <dbReference type="EMBL" id="PLW16252.1"/>
    </source>
</evidence>
<dbReference type="EMBL" id="PGCJ01000875">
    <property type="protein sequence ID" value="PLW16252.1"/>
    <property type="molecule type" value="Genomic_DNA"/>
</dbReference>
<dbReference type="OrthoDB" id="2518478at2759"/>
<accession>A0A2N5SSM9</accession>
<dbReference type="Proteomes" id="UP000235388">
    <property type="component" value="Unassembled WGS sequence"/>
</dbReference>
<dbReference type="PANTHER" id="PTHR33246:SF51">
    <property type="entry name" value="MYB_SANT-LIKE DOMAIN-CONTAINING PROTEIN"/>
    <property type="match status" value="1"/>
</dbReference>
<reference evidence="3 4" key="1">
    <citation type="submission" date="2017-11" db="EMBL/GenBank/DDBJ databases">
        <title>De novo assembly and phasing of dikaryotic genomes from two isolates of Puccinia coronata f. sp. avenae, the causal agent of oat crown rust.</title>
        <authorList>
            <person name="Miller M.E."/>
            <person name="Zhang Y."/>
            <person name="Omidvar V."/>
            <person name="Sperschneider J."/>
            <person name="Schwessinger B."/>
            <person name="Raley C."/>
            <person name="Palmer J.M."/>
            <person name="Garnica D."/>
            <person name="Upadhyaya N."/>
            <person name="Rathjen J."/>
            <person name="Taylor J.M."/>
            <person name="Park R.F."/>
            <person name="Dodds P.N."/>
            <person name="Hirsch C.D."/>
            <person name="Kianian S.F."/>
            <person name="Figueroa M."/>
        </authorList>
    </citation>
    <scope>NUCLEOTIDE SEQUENCE [LARGE SCALE GENOMIC DNA]</scope>
    <source>
        <strain evidence="3">12NC29</strain>
    </source>
</reference>
<feature type="coiled-coil region" evidence="1">
    <location>
        <begin position="297"/>
        <end position="324"/>
    </location>
</feature>
<dbReference type="PANTHER" id="PTHR33246">
    <property type="entry name" value="CCHC-TYPE DOMAIN-CONTAINING PROTEIN"/>
    <property type="match status" value="1"/>
</dbReference>
<comment type="caution">
    <text evidence="3">The sequence shown here is derived from an EMBL/GenBank/DDBJ whole genome shotgun (WGS) entry which is preliminary data.</text>
</comment>
<evidence type="ECO:0000313" key="4">
    <source>
        <dbReference type="Proteomes" id="UP000235388"/>
    </source>
</evidence>
<evidence type="ECO:0000256" key="1">
    <source>
        <dbReference type="SAM" id="Coils"/>
    </source>
</evidence>
<name>A0A2N5SSM9_9BASI</name>
<feature type="region of interest" description="Disordered" evidence="2">
    <location>
        <begin position="386"/>
        <end position="406"/>
    </location>
</feature>
<feature type="compositionally biased region" description="Polar residues" evidence="2">
    <location>
        <begin position="387"/>
        <end position="406"/>
    </location>
</feature>
<feature type="region of interest" description="Disordered" evidence="2">
    <location>
        <begin position="473"/>
        <end position="496"/>
    </location>
</feature>
<feature type="region of interest" description="Disordered" evidence="2">
    <location>
        <begin position="1"/>
        <end position="26"/>
    </location>
</feature>
<dbReference type="STRING" id="200324.A0A2N5SSM9"/>
<dbReference type="AlphaFoldDB" id="A0A2N5SSM9"/>
<feature type="region of interest" description="Disordered" evidence="2">
    <location>
        <begin position="276"/>
        <end position="295"/>
    </location>
</feature>
<gene>
    <name evidence="3" type="ORF">PCANC_16859</name>
</gene>
<organism evidence="3 4">
    <name type="scientific">Puccinia coronata f. sp. avenae</name>
    <dbReference type="NCBI Taxonomy" id="200324"/>
    <lineage>
        <taxon>Eukaryota</taxon>
        <taxon>Fungi</taxon>
        <taxon>Dikarya</taxon>
        <taxon>Basidiomycota</taxon>
        <taxon>Pucciniomycotina</taxon>
        <taxon>Pucciniomycetes</taxon>
        <taxon>Pucciniales</taxon>
        <taxon>Pucciniaceae</taxon>
        <taxon>Puccinia</taxon>
    </lineage>
</organism>
<sequence>MEQGLPLFSEMPGDLEGGGFSGVNTTSRRGPMASGSDYIHNGMNTPRLPPRPPEPIQRPFRRIKDPDLYYESGGNFNQFLQRYEQAADFFGCSEYEMAMQIGRFMKTEDLLTALEYMDGYDNADWKQLRAEMIELWGEVGEPPLLYTTQDLLKLKEEVVSQAGITNYQEFKDYLAEFSEILDYLVRTEQVGKKQEATCLFFQSFTPEIQNKIIRNLSINGKTRQQPNGTWKNPLWNDTIRAAENEIRLEEELYYQSMLEPQLLDEEQSNVECHSQPLDQEDFPREPTMDNNTKSENNEATEVNLTEIEVKLTKQEEKIPELVEQPEKRVLTPEWRAQALEMIDTPMEMKHIVIEIPERDDMEMELDHMEMEVDRGDTEKVIEAVPNQPVQQEESNQPSQSKQRNSTIQELKLTIEGAEDPRFSTKTPINWIQQIIKQKLKIFNKQLFKPHLNLIRFQFLKDLHQGLAKLQEEKDQFDNVQEEKKEEDKPHNQNPGN</sequence>
<proteinExistence type="predicted"/>
<protein>
    <submittedName>
        <fullName evidence="3">Uncharacterized protein</fullName>
    </submittedName>
</protein>